<dbReference type="RefSeq" id="WP_179912181.1">
    <property type="nucleotide sequence ID" value="NZ_JACBYE010000003.1"/>
</dbReference>
<dbReference type="SUPFAM" id="SSF46689">
    <property type="entry name" value="Homeodomain-like"/>
    <property type="match status" value="1"/>
</dbReference>
<dbReference type="Pfam" id="PF00440">
    <property type="entry name" value="TetR_N"/>
    <property type="match status" value="1"/>
</dbReference>
<organism evidence="7 8">
    <name type="scientific">Sanguibacter inulinus</name>
    <dbReference type="NCBI Taxonomy" id="60922"/>
    <lineage>
        <taxon>Bacteria</taxon>
        <taxon>Bacillati</taxon>
        <taxon>Actinomycetota</taxon>
        <taxon>Actinomycetes</taxon>
        <taxon>Micrococcales</taxon>
        <taxon>Sanguibacteraceae</taxon>
        <taxon>Sanguibacter</taxon>
    </lineage>
</organism>
<keyword evidence="1" id="KW-0805">Transcription regulation</keyword>
<evidence type="ECO:0000256" key="1">
    <source>
        <dbReference type="ARBA" id="ARBA00023015"/>
    </source>
</evidence>
<sequence length="326" mass="34061">MASHETPRRRTSQRSPSDGDAGGRTGKGKGKEAPADDSSSRSGSQNPAVALAAQALAEATAALGEALRSATSDAVGAVEGDLAQTLRSAAANVENVASKFTRRSNRSDRTRADLLAAAVDLFASRGYGATSVEDVAAAAGYTKGAVYSRFPSKSDLFLGIFREHLDRAPGDPGPLDMPAQAPSSEEHLALLRESRTDPRLTLSSELATFGLRNPEHRAEAGALYARLLDESVDALLAEEGRLADEAGASRPAGTPEERRAARERLLVASAVTHHLSMLNALGVAGVDDETWLRLVRGVWPVQGPRSGTENTGGTSGDGTHGTDESR</sequence>
<dbReference type="GO" id="GO:0000976">
    <property type="term" value="F:transcription cis-regulatory region binding"/>
    <property type="evidence" value="ECO:0007669"/>
    <property type="project" value="TreeGrafter"/>
</dbReference>
<dbReference type="EMBL" id="JACBYE010000003">
    <property type="protein sequence ID" value="NYS92261.1"/>
    <property type="molecule type" value="Genomic_DNA"/>
</dbReference>
<dbReference type="Gene3D" id="1.10.357.10">
    <property type="entry name" value="Tetracycline Repressor, domain 2"/>
    <property type="match status" value="1"/>
</dbReference>
<keyword evidence="3" id="KW-0804">Transcription</keyword>
<feature type="region of interest" description="Disordered" evidence="5">
    <location>
        <begin position="1"/>
        <end position="49"/>
    </location>
</feature>
<dbReference type="PANTHER" id="PTHR30055:SF234">
    <property type="entry name" value="HTH-TYPE TRANSCRIPTIONAL REGULATOR BETI"/>
    <property type="match status" value="1"/>
</dbReference>
<feature type="region of interest" description="Disordered" evidence="5">
    <location>
        <begin position="302"/>
        <end position="326"/>
    </location>
</feature>
<protein>
    <submittedName>
        <fullName evidence="7">TetR/AcrR family transcriptional regulator</fullName>
    </submittedName>
</protein>
<reference evidence="7 8" key="1">
    <citation type="submission" date="2020-07" db="EMBL/GenBank/DDBJ databases">
        <title>MOT database genomes.</title>
        <authorList>
            <person name="Joseph S."/>
            <person name="Aduse-Opoku J."/>
            <person name="Hashim A."/>
            <person name="Wade W."/>
            <person name="Curtis M."/>
        </authorList>
    </citation>
    <scope>NUCLEOTIDE SEQUENCE [LARGE SCALE GENOMIC DNA]</scope>
    <source>
        <strain evidence="7 8">DSM 100099</strain>
    </source>
</reference>
<evidence type="ECO:0000256" key="5">
    <source>
        <dbReference type="SAM" id="MobiDB-lite"/>
    </source>
</evidence>
<dbReference type="InterPro" id="IPR050109">
    <property type="entry name" value="HTH-type_TetR-like_transc_reg"/>
</dbReference>
<dbReference type="PRINTS" id="PR00455">
    <property type="entry name" value="HTHTETR"/>
</dbReference>
<keyword evidence="8" id="KW-1185">Reference proteome</keyword>
<evidence type="ECO:0000256" key="2">
    <source>
        <dbReference type="ARBA" id="ARBA00023125"/>
    </source>
</evidence>
<evidence type="ECO:0000313" key="7">
    <source>
        <dbReference type="EMBL" id="NYS92261.1"/>
    </source>
</evidence>
<dbReference type="AlphaFoldDB" id="A0A853ENZ8"/>
<evidence type="ECO:0000259" key="6">
    <source>
        <dbReference type="PROSITE" id="PS50977"/>
    </source>
</evidence>
<keyword evidence="2 4" id="KW-0238">DNA-binding</keyword>
<comment type="caution">
    <text evidence="7">The sequence shown here is derived from an EMBL/GenBank/DDBJ whole genome shotgun (WGS) entry which is preliminary data.</text>
</comment>
<feature type="domain" description="HTH tetR-type" evidence="6">
    <location>
        <begin position="108"/>
        <end position="168"/>
    </location>
</feature>
<dbReference type="PROSITE" id="PS50977">
    <property type="entry name" value="HTH_TETR_2"/>
    <property type="match status" value="1"/>
</dbReference>
<feature type="DNA-binding region" description="H-T-H motif" evidence="4">
    <location>
        <begin position="131"/>
        <end position="150"/>
    </location>
</feature>
<dbReference type="InterPro" id="IPR009057">
    <property type="entry name" value="Homeodomain-like_sf"/>
</dbReference>
<dbReference type="PANTHER" id="PTHR30055">
    <property type="entry name" value="HTH-TYPE TRANSCRIPTIONAL REGULATOR RUTR"/>
    <property type="match status" value="1"/>
</dbReference>
<accession>A0A853ENZ8</accession>
<evidence type="ECO:0000256" key="4">
    <source>
        <dbReference type="PROSITE-ProRule" id="PRU00335"/>
    </source>
</evidence>
<dbReference type="InterPro" id="IPR001647">
    <property type="entry name" value="HTH_TetR"/>
</dbReference>
<gene>
    <name evidence="7" type="ORF">HZZ10_01750</name>
</gene>
<dbReference type="GO" id="GO:0003700">
    <property type="term" value="F:DNA-binding transcription factor activity"/>
    <property type="evidence" value="ECO:0007669"/>
    <property type="project" value="TreeGrafter"/>
</dbReference>
<proteinExistence type="predicted"/>
<name>A0A853ENZ8_9MICO</name>
<evidence type="ECO:0000256" key="3">
    <source>
        <dbReference type="ARBA" id="ARBA00023163"/>
    </source>
</evidence>
<dbReference type="Proteomes" id="UP000561011">
    <property type="component" value="Unassembled WGS sequence"/>
</dbReference>
<evidence type="ECO:0000313" key="8">
    <source>
        <dbReference type="Proteomes" id="UP000561011"/>
    </source>
</evidence>